<evidence type="ECO:0000313" key="4">
    <source>
        <dbReference type="WBParaSite" id="BTMF_0000631201-mRNA-1"/>
    </source>
</evidence>
<sequence length="127" mass="13968">MLKMHGIVIDEHKTIIANIDTLEKEKSGTIAFRLKEVVDKALAVNLNKQKKGKKQICCFLFSCDICNTNVGQTRESLKQHKQEVHNVVSLPTSRGHRGSLSSTSSITSTSTLSQALKTSDQSGNNIE</sequence>
<dbReference type="WBParaSite" id="BTMF_0000631201-mRNA-1">
    <property type="protein sequence ID" value="BTMF_0000631201-mRNA-1"/>
    <property type="gene ID" value="BTMF_0000631201"/>
</dbReference>
<dbReference type="EMBL" id="UZAG01006027">
    <property type="protein sequence ID" value="VDO18207.1"/>
    <property type="molecule type" value="Genomic_DNA"/>
</dbReference>
<dbReference type="PANTHER" id="PTHR21190">
    <property type="entry name" value="GH10077P"/>
    <property type="match status" value="1"/>
</dbReference>
<protein>
    <submittedName>
        <fullName evidence="4">C2H2-type domain-containing protein</fullName>
    </submittedName>
</protein>
<reference evidence="2 3" key="2">
    <citation type="submission" date="2018-11" db="EMBL/GenBank/DDBJ databases">
        <authorList>
            <consortium name="Pathogen Informatics"/>
        </authorList>
    </citation>
    <scope>NUCLEOTIDE SEQUENCE [LARGE SCALE GENOMIC DNA]</scope>
</reference>
<keyword evidence="3" id="KW-1185">Reference proteome</keyword>
<dbReference type="AlphaFoldDB" id="A0A0R3QIS1"/>
<reference evidence="4" key="1">
    <citation type="submission" date="2017-02" db="UniProtKB">
        <authorList>
            <consortium name="WormBaseParasite"/>
        </authorList>
    </citation>
    <scope>IDENTIFICATION</scope>
</reference>
<feature type="region of interest" description="Disordered" evidence="1">
    <location>
        <begin position="86"/>
        <end position="127"/>
    </location>
</feature>
<gene>
    <name evidence="2" type="ORF">BTMF_LOCUS5553</name>
</gene>
<dbReference type="Proteomes" id="UP000280834">
    <property type="component" value="Unassembled WGS sequence"/>
</dbReference>
<name>A0A0R3QIS1_9BILA</name>
<organism evidence="4">
    <name type="scientific">Brugia timori</name>
    <dbReference type="NCBI Taxonomy" id="42155"/>
    <lineage>
        <taxon>Eukaryota</taxon>
        <taxon>Metazoa</taxon>
        <taxon>Ecdysozoa</taxon>
        <taxon>Nematoda</taxon>
        <taxon>Chromadorea</taxon>
        <taxon>Rhabditida</taxon>
        <taxon>Spirurina</taxon>
        <taxon>Spiruromorpha</taxon>
        <taxon>Filarioidea</taxon>
        <taxon>Onchocercidae</taxon>
        <taxon>Brugia</taxon>
    </lineage>
</organism>
<evidence type="ECO:0000256" key="1">
    <source>
        <dbReference type="SAM" id="MobiDB-lite"/>
    </source>
</evidence>
<dbReference type="PANTHER" id="PTHR21190:SF1">
    <property type="entry name" value="GH10077P"/>
    <property type="match status" value="1"/>
</dbReference>
<feature type="compositionally biased region" description="Low complexity" evidence="1">
    <location>
        <begin position="99"/>
        <end position="113"/>
    </location>
</feature>
<feature type="compositionally biased region" description="Polar residues" evidence="1">
    <location>
        <begin position="114"/>
        <end position="127"/>
    </location>
</feature>
<dbReference type="STRING" id="42155.A0A0R3QIS1"/>
<evidence type="ECO:0000313" key="2">
    <source>
        <dbReference type="EMBL" id="VDO18207.1"/>
    </source>
</evidence>
<proteinExistence type="predicted"/>
<evidence type="ECO:0000313" key="3">
    <source>
        <dbReference type="Proteomes" id="UP000280834"/>
    </source>
</evidence>
<accession>A0A0R3QIS1</accession>